<feature type="domain" description="Carbohydrate kinase PfkB" evidence="9">
    <location>
        <begin position="13"/>
        <end position="313"/>
    </location>
</feature>
<comment type="similarity">
    <text evidence="8">In the N-terminal section; belongs to the carbohydrate kinase PfkB family.</text>
</comment>
<comment type="function">
    <text evidence="8">Catalyzes the phosphorylation of D-glycero-D-manno-heptose 7-phosphate at the C-1 position to selectively form D-glycero-beta-D-manno-heptose-1,7-bisphosphate.</text>
</comment>
<comment type="pathway">
    <text evidence="8">Nucleotide-sugar biosynthesis; ADP-L-glycero-beta-D-manno-heptose biosynthesis; ADP-L-glycero-beta-D-manno-heptose from D-glycero-beta-D-manno-heptose 7-phosphate: step 3/4.</text>
</comment>
<dbReference type="GO" id="GO:0005829">
    <property type="term" value="C:cytosol"/>
    <property type="evidence" value="ECO:0007669"/>
    <property type="project" value="TreeGrafter"/>
</dbReference>
<dbReference type="InterPro" id="IPR023030">
    <property type="entry name" value="Bifunc_HldE"/>
</dbReference>
<dbReference type="AlphaFoldDB" id="A0A433WPX4"/>
<comment type="catalytic activity">
    <reaction evidence="8">
        <text>D-glycero-beta-D-manno-heptose 7-phosphate + ATP = D-glycero-beta-D-manno-heptose 1,7-bisphosphate + ADP + H(+)</text>
        <dbReference type="Rhea" id="RHEA:27473"/>
        <dbReference type="ChEBI" id="CHEBI:15378"/>
        <dbReference type="ChEBI" id="CHEBI:30616"/>
        <dbReference type="ChEBI" id="CHEBI:60204"/>
        <dbReference type="ChEBI" id="CHEBI:60208"/>
        <dbReference type="ChEBI" id="CHEBI:456216"/>
        <dbReference type="EC" id="2.7.1.167"/>
    </reaction>
</comment>
<accession>A0A433WPX4</accession>
<evidence type="ECO:0000256" key="3">
    <source>
        <dbReference type="ARBA" id="ARBA00022741"/>
    </source>
</evidence>
<dbReference type="EC" id="2.7.7.70" evidence="8"/>
<feature type="active site" evidence="8">
    <location>
        <position position="273"/>
    </location>
</feature>
<dbReference type="GO" id="GO:0016773">
    <property type="term" value="F:phosphotransferase activity, alcohol group as acceptor"/>
    <property type="evidence" value="ECO:0007669"/>
    <property type="project" value="InterPro"/>
</dbReference>
<feature type="binding site" evidence="8">
    <location>
        <begin position="200"/>
        <end position="203"/>
    </location>
    <ligand>
        <name>ATP</name>
        <dbReference type="ChEBI" id="CHEBI:30616"/>
    </ligand>
</feature>
<evidence type="ECO:0000256" key="4">
    <source>
        <dbReference type="ARBA" id="ARBA00022777"/>
    </source>
</evidence>
<dbReference type="GO" id="GO:0005524">
    <property type="term" value="F:ATP binding"/>
    <property type="evidence" value="ECO:0007669"/>
    <property type="project" value="UniProtKB-UniRule"/>
</dbReference>
<dbReference type="OrthoDB" id="9802794at2"/>
<dbReference type="GO" id="GO:0033786">
    <property type="term" value="F:heptose-1-phosphate adenylyltransferase activity"/>
    <property type="evidence" value="ECO:0007669"/>
    <property type="project" value="UniProtKB-UniRule"/>
</dbReference>
<dbReference type="PANTHER" id="PTHR46969">
    <property type="entry name" value="BIFUNCTIONAL PROTEIN HLDE"/>
    <property type="match status" value="1"/>
</dbReference>
<dbReference type="Proteomes" id="UP000281028">
    <property type="component" value="Unassembled WGS sequence"/>
</dbReference>
<evidence type="ECO:0000256" key="1">
    <source>
        <dbReference type="ARBA" id="ARBA00022679"/>
    </source>
</evidence>
<organism evidence="11 12">
    <name type="scientific">Chitinophaga solisilvae</name>
    <dbReference type="NCBI Taxonomy" id="1233460"/>
    <lineage>
        <taxon>Bacteria</taxon>
        <taxon>Pseudomonadati</taxon>
        <taxon>Bacteroidota</taxon>
        <taxon>Chitinophagia</taxon>
        <taxon>Chitinophagales</taxon>
        <taxon>Chitinophagaceae</taxon>
        <taxon>Chitinophaga</taxon>
    </lineage>
</organism>
<gene>
    <name evidence="8" type="primary">hldE</name>
    <name evidence="11" type="ORF">ECE50_029535</name>
</gene>
<evidence type="ECO:0000313" key="11">
    <source>
        <dbReference type="EMBL" id="NSL91004.1"/>
    </source>
</evidence>
<feature type="region of interest" description="Cytidylyltransferase" evidence="8">
    <location>
        <begin position="350"/>
        <end position="485"/>
    </location>
</feature>
<keyword evidence="3 8" id="KW-0547">Nucleotide-binding</keyword>
<sequence>MQTHLISEFKQFNVLVIGDLMLDVYLNGACNRLAPEAPVPVVDILSSNISLGGAANTAMNLAGLGAAVTFCSVAGYDDNGHKAIRMLEDAGISCQVLKDRERSTVVKTRVMSGNQLLVRYDAGTESPVSDAAAQAFAEILQEQYALHDAVLIADYDKGVITQPVLDMLEALQADDRKFIAVDSKRLQYFRRLSPALVKPNYKELMQLLQVPPVHTGRVQQVNTLGAETFAATGAALTIVTLDEEGAVIFERDQPAYRSHAHQVQVFHVAGAGDTYVSAFTLAMLAGADITVAAELSSAAAAVAISKKVTAHCTWQELDMYMSVREKFITDPQQLEYISALYRAQGRKIVFTNGCFDILHNGHVSYLNKARELGDVLMIGINVDDSIRRLKGSNRPINTLKDRMEVLAGLSAVTHIIPFGDVKDDTASPLIRLIRPHVYTKAADYTIETLPEKSSVEEGGGEVILLPLLPDRSTTLIVNKINTVYG</sequence>
<dbReference type="HAMAP" id="MF_01603">
    <property type="entry name" value="HldE"/>
    <property type="match status" value="1"/>
</dbReference>
<comment type="catalytic activity">
    <reaction evidence="8">
        <text>D-glycero-beta-D-manno-heptose 1-phosphate + ATP + H(+) = ADP-D-glycero-beta-D-manno-heptose + diphosphate</text>
        <dbReference type="Rhea" id="RHEA:27465"/>
        <dbReference type="ChEBI" id="CHEBI:15378"/>
        <dbReference type="ChEBI" id="CHEBI:30616"/>
        <dbReference type="ChEBI" id="CHEBI:33019"/>
        <dbReference type="ChEBI" id="CHEBI:59967"/>
        <dbReference type="ChEBI" id="CHEBI:61593"/>
        <dbReference type="EC" id="2.7.7.70"/>
    </reaction>
</comment>
<proteinExistence type="inferred from homology"/>
<keyword evidence="2 8" id="KW-0548">Nucleotidyltransferase</keyword>
<keyword evidence="12" id="KW-1185">Reference proteome</keyword>
<dbReference type="Pfam" id="PF01467">
    <property type="entry name" value="CTP_transf_like"/>
    <property type="match status" value="1"/>
</dbReference>
<dbReference type="InterPro" id="IPR014729">
    <property type="entry name" value="Rossmann-like_a/b/a_fold"/>
</dbReference>
<protein>
    <recommendedName>
        <fullName evidence="8">Bifunctional protein HldE</fullName>
    </recommendedName>
    <domain>
        <recommendedName>
            <fullName evidence="8">D-beta-D-heptose 7-phosphate kinase</fullName>
            <ecNumber evidence="8">2.7.1.167</ecNumber>
        </recommendedName>
        <alternativeName>
            <fullName evidence="8">D-beta-D-heptose 7-phosphotransferase</fullName>
        </alternativeName>
        <alternativeName>
            <fullName evidence="8">D-glycero-beta-D-manno-heptose-7-phosphate kinase</fullName>
        </alternativeName>
    </domain>
    <domain>
        <recommendedName>
            <fullName evidence="8">D-beta-D-heptose 1-phosphate adenylyltransferase</fullName>
            <ecNumber evidence="8">2.7.7.70</ecNumber>
        </recommendedName>
        <alternativeName>
            <fullName evidence="8">D-glycero-beta-D-manno-heptose 1-phosphate adenylyltransferase</fullName>
        </alternativeName>
    </domain>
</protein>
<keyword evidence="4 8" id="KW-0418">Kinase</keyword>
<name>A0A433WPX4_9BACT</name>
<keyword evidence="5 8" id="KW-0067">ATP-binding</keyword>
<evidence type="ECO:0000256" key="5">
    <source>
        <dbReference type="ARBA" id="ARBA00022840"/>
    </source>
</evidence>
<comment type="caution">
    <text evidence="11">The sequence shown here is derived from an EMBL/GenBank/DDBJ whole genome shotgun (WGS) entry which is preliminary data.</text>
</comment>
<dbReference type="InterPro" id="IPR004821">
    <property type="entry name" value="Cyt_trans-like"/>
</dbReference>
<dbReference type="Gene3D" id="3.40.1190.20">
    <property type="match status" value="1"/>
</dbReference>
<keyword evidence="1 8" id="KW-0808">Transferase</keyword>
<dbReference type="GO" id="GO:0033785">
    <property type="term" value="F:heptose 7-phosphate kinase activity"/>
    <property type="evidence" value="ECO:0007669"/>
    <property type="project" value="UniProtKB-UniRule"/>
</dbReference>
<feature type="domain" description="Cytidyltransferase-like" evidence="10">
    <location>
        <begin position="350"/>
        <end position="421"/>
    </location>
</feature>
<evidence type="ECO:0000256" key="6">
    <source>
        <dbReference type="ARBA" id="ARBA00023268"/>
    </source>
</evidence>
<dbReference type="Pfam" id="PF00294">
    <property type="entry name" value="PfkB"/>
    <property type="match status" value="1"/>
</dbReference>
<comment type="subunit">
    <text evidence="8">Homodimer.</text>
</comment>
<evidence type="ECO:0000259" key="9">
    <source>
        <dbReference type="Pfam" id="PF00294"/>
    </source>
</evidence>
<dbReference type="InterPro" id="IPR029056">
    <property type="entry name" value="Ribokinase-like"/>
</dbReference>
<evidence type="ECO:0000256" key="7">
    <source>
        <dbReference type="ARBA" id="ARBA00023277"/>
    </source>
</evidence>
<comment type="similarity">
    <text evidence="8">In the C-terminal section; belongs to the cytidylyltransferase family.</text>
</comment>
<evidence type="ECO:0000313" key="12">
    <source>
        <dbReference type="Proteomes" id="UP000281028"/>
    </source>
</evidence>
<dbReference type="EC" id="2.7.1.167" evidence="8"/>
<dbReference type="SUPFAM" id="SSF52374">
    <property type="entry name" value="Nucleotidylyl transferase"/>
    <property type="match status" value="1"/>
</dbReference>
<dbReference type="NCBIfam" id="TIGR00125">
    <property type="entry name" value="cyt_tran_rel"/>
    <property type="match status" value="1"/>
</dbReference>
<dbReference type="PANTHER" id="PTHR46969:SF1">
    <property type="entry name" value="BIFUNCTIONAL PROTEIN HLDE"/>
    <property type="match status" value="1"/>
</dbReference>
<dbReference type="Gene3D" id="3.40.50.620">
    <property type="entry name" value="HUPs"/>
    <property type="match status" value="1"/>
</dbReference>
<evidence type="ECO:0000256" key="8">
    <source>
        <dbReference type="HAMAP-Rule" id="MF_01603"/>
    </source>
</evidence>
<comment type="pathway">
    <text evidence="8">Nucleotide-sugar biosynthesis; ADP-L-glycero-beta-D-manno-heptose biosynthesis; ADP-L-glycero-beta-D-manno-heptose from D-glycero-beta-D-manno-heptose 7-phosphate: step 1/4.</text>
</comment>
<keyword evidence="6 8" id="KW-0511">Multifunctional enzyme</keyword>
<evidence type="ECO:0000256" key="2">
    <source>
        <dbReference type="ARBA" id="ARBA00022695"/>
    </source>
</evidence>
<keyword evidence="7 8" id="KW-0119">Carbohydrate metabolism</keyword>
<evidence type="ECO:0000259" key="10">
    <source>
        <dbReference type="Pfam" id="PF01467"/>
    </source>
</evidence>
<dbReference type="EMBL" id="RIAR02000001">
    <property type="protein sequence ID" value="NSL91004.1"/>
    <property type="molecule type" value="Genomic_DNA"/>
</dbReference>
<dbReference type="SUPFAM" id="SSF53613">
    <property type="entry name" value="Ribokinase-like"/>
    <property type="match status" value="1"/>
</dbReference>
<dbReference type="InterPro" id="IPR011611">
    <property type="entry name" value="PfkB_dom"/>
</dbReference>
<reference evidence="11" key="1">
    <citation type="submission" date="2020-05" db="EMBL/GenBank/DDBJ databases">
        <title>Chitinophaga laudate sp. nov., isolated from a tropical peat swamp.</title>
        <authorList>
            <person name="Goh C.B.S."/>
            <person name="Lee M.S."/>
            <person name="Parimannan S."/>
            <person name="Pasbakhsh P."/>
            <person name="Yule C.M."/>
            <person name="Rajandas H."/>
            <person name="Loke S."/>
            <person name="Croft L."/>
            <person name="Tan J.B.L."/>
        </authorList>
    </citation>
    <scope>NUCLEOTIDE SEQUENCE</scope>
    <source>
        <strain evidence="11">Mgbs1</strain>
    </source>
</reference>
<comment type="function">
    <text evidence="8">Catalyzes the ADP transfer from ATP to D-glycero-beta-D-manno-heptose 1-phosphate, yielding ADP-D-glycero-beta-D-manno-heptose.</text>
</comment>
<feature type="region of interest" description="Ribokinase" evidence="8">
    <location>
        <begin position="1"/>
        <end position="325"/>
    </location>
</feature>